<dbReference type="RefSeq" id="XP_031752833.1">
    <property type="nucleotide sequence ID" value="XM_031896973.1"/>
</dbReference>
<dbReference type="Gene3D" id="1.10.8.1220">
    <property type="match status" value="1"/>
</dbReference>
<keyword evidence="9 12" id="KW-0175">Coiled coil</keyword>
<dbReference type="Pfam" id="PF08393">
    <property type="entry name" value="DHC_N2"/>
    <property type="match status" value="2"/>
</dbReference>
<feature type="domain" description="Dynein heavy chain hydrolytic ATP-binding dynein motor region" evidence="16">
    <location>
        <begin position="2047"/>
        <end position="2258"/>
    </location>
</feature>
<keyword evidence="24" id="KW-0282">Flagellum</keyword>
<dbReference type="Gene3D" id="1.20.1270.280">
    <property type="match status" value="1"/>
</dbReference>
<evidence type="ECO:0000313" key="25">
    <source>
        <dbReference type="Xenbase" id="XB-GENE-29079095"/>
    </source>
</evidence>
<feature type="compositionally biased region" description="Polar residues" evidence="13">
    <location>
        <begin position="4157"/>
        <end position="4173"/>
    </location>
</feature>
<feature type="coiled-coil region" evidence="12">
    <location>
        <begin position="1305"/>
        <end position="1335"/>
    </location>
</feature>
<evidence type="ECO:0000256" key="10">
    <source>
        <dbReference type="ARBA" id="ARBA00023175"/>
    </source>
</evidence>
<evidence type="ECO:0000259" key="14">
    <source>
        <dbReference type="Pfam" id="PF08385"/>
    </source>
</evidence>
<evidence type="ECO:0000259" key="20">
    <source>
        <dbReference type="Pfam" id="PF17852"/>
    </source>
</evidence>
<evidence type="ECO:0000259" key="21">
    <source>
        <dbReference type="Pfam" id="PF17857"/>
    </source>
</evidence>
<dbReference type="Gene3D" id="3.40.50.300">
    <property type="entry name" value="P-loop containing nucleotide triphosphate hydrolases"/>
    <property type="match status" value="6"/>
</dbReference>
<feature type="domain" description="Dynein heavy chain linker" evidence="15">
    <location>
        <begin position="1571"/>
        <end position="1819"/>
    </location>
</feature>
<dbReference type="InterPro" id="IPR027417">
    <property type="entry name" value="P-loop_NTPase"/>
</dbReference>
<dbReference type="Gene3D" id="1.20.140.100">
    <property type="entry name" value="Dynein heavy chain, N-terminal domain 2"/>
    <property type="match status" value="1"/>
</dbReference>
<dbReference type="InterPro" id="IPR041466">
    <property type="entry name" value="Dynein_AAA5_ext"/>
</dbReference>
<dbReference type="OMA" id="KYLTDQV"/>
<keyword evidence="10" id="KW-0505">Motor protein</keyword>
<dbReference type="GO" id="GO:0005524">
    <property type="term" value="F:ATP binding"/>
    <property type="evidence" value="ECO:0007669"/>
    <property type="project" value="UniProtKB-KW"/>
</dbReference>
<dbReference type="GO" id="GO:0031514">
    <property type="term" value="C:motile cilium"/>
    <property type="evidence" value="ECO:0007669"/>
    <property type="project" value="UniProtKB-ARBA"/>
</dbReference>
<dbReference type="Gene3D" id="1.10.287.2620">
    <property type="match status" value="1"/>
</dbReference>
<feature type="domain" description="Dynein heavy chain tail" evidence="14">
    <location>
        <begin position="180"/>
        <end position="385"/>
    </location>
</feature>
<keyword evidence="5" id="KW-0677">Repeat</keyword>
<evidence type="ECO:0000256" key="9">
    <source>
        <dbReference type="ARBA" id="ARBA00023054"/>
    </source>
</evidence>
<keyword evidence="23" id="KW-1185">Reference proteome</keyword>
<dbReference type="Pfam" id="PF17857">
    <property type="entry name" value="AAA_lid_1"/>
    <property type="match status" value="1"/>
</dbReference>
<dbReference type="GO" id="GO:0051959">
    <property type="term" value="F:dynein light intermediate chain binding"/>
    <property type="evidence" value="ECO:0007669"/>
    <property type="project" value="InterPro"/>
</dbReference>
<dbReference type="SUPFAM" id="SSF52540">
    <property type="entry name" value="P-loop containing nucleoside triphosphate hydrolases"/>
    <property type="match status" value="3"/>
</dbReference>
<dbReference type="InterPro" id="IPR043160">
    <property type="entry name" value="Dynein_C_barrel"/>
</dbReference>
<dbReference type="Gene3D" id="1.20.920.30">
    <property type="match status" value="1"/>
</dbReference>
<sequence length="5275" mass="599626">MDELHHWLEVRISSSLRPRTDDIKAFLLNHKYRSCLSEFLKNEDVHTLYVYFKLAKASLAASLSPPAVLHNKCICFLQLGKAVKLTLENIAQNVLCVDCARFPLKYFDAVLHQVYLPLLCNDSVTAGETFVADKLIDLLHRFAGNLEVLAGHAEGSIVLPMPSLELLKNPSLFSKNGAAIHVMETTIIGWIKQIKFVLKHDPLTEIKIHGSKADIHHEEKMWKLHIHNLHIISTQLSSAQATEIVSYLEEAESTYGSSVGAVARDVRKALSEAKENLAFLKPLLKCFLLLKSTTSSSERVKNLLPMLHCLLLVWTHSRYYHQRKVFLNLLKLMSNEMVKIAVSLLGTNILDNSQANNDLKEALKLCGTFRGTYLDIKVKADKINSEKNEENARLIAKQSVDNIWNVRTYRQLAPKILGKDWASTKDKMQGEDDQELWVDSPWPPHNANCFYNMNLFMERCNDVLDLVDTMKHFQILKSVVAVGGAGTSSLDAMVQDIWESYKKAEETLVHQITDIFTTDKNSPFEKDFFDFRTTIKDLEHQLGGILRSSFDQCPNIASQLRLLEVFKGISRREIIRDHLTEKDQKLVSLFIEELTEVQTMYSATADSPPLHINMTPTVSKLLWIRGLKSRISDPMGKLKAVSSLTLEGDMGWKLRHLYTDIAQEFERYEESVMTSWQTAASKQLSNSVKLPLLRAAGLEHDHEEFFCKIELNHNAELLVCLREAEYLLKPPFMIKLPESTESLVKNLHLHKFTELSARLETVASKYNEVMKTITYHQRSLFEKKLLKSQEILKEGMDFFTWGMDESEDYTELLTSCVCTDLHTNFSIVTNNYKAITQLTATWCTANLDIFTCRDKSRSYSITELIMMQTKLEQEFANILIPDGQKIHSLVHQSLVASGISEASPAWQDYIMHIDSMVLQGLKKVTITSLASMLNTLLETEQIPILCVGVQLVNSEVSFTPPLDSSTSEWSVIENIEEWLKIFLLRGSHVKELSSAVKGGYQQYLSEDEEALQLIGHILQQVEQCLKECQEVLMDFNQYTHLWKKDVNAEFQNFLSGRQADMSVMGERAASGANKSSVAEAERIFILPRDFSGQAHTGPLLQDFDSEIAAYEAARDSIQGIPDVQNCQWIQVDLRPIKQVLTAYTLKWMWTFTKYLVDQTSSTLRSLDSFLKSTEPQIESITGEERDTGSFMKMMRLFNKVSAKQVEMDVQFAVLQRTVTLLAKHGTQLPPESDVLFRTMPARWNSMKTKVSLAKQRLGPRIQQEADRVTRDLERFQHKLDAFGTDIETSDIYTCKCTSQEAFAIIQNFNTRVKMLQNEAKDLKELQELLESTVIDFSILTNCEDLLRNLQLVWLNVDLILKEQAMWKSKLWQNMETEELYKKNAQQLKLLQSLPREVQEWDIYKHTLEGVNSIHMTLPLIEDLSNPAMRTRHWKQLVRQTGGMLRVTAESLQEVTLGDLLAMDLQKHTGDVKTIVQRAIQDVTIESSLKNCEEVWLSRIFDLRPHSRVITARAHNEEIASSVSGSHYTKGDGRNIITGRGSRRMSRQSDKAFYMSRKGDRGSTMSLFESLKNIEEHGTVMLLRNTDAIFEELEHHQLLLTTMWPYAEAGSFLDELHKWHRKLQIIESTVQLWLSVQDKWTQLEEVFSTLPYRVAMPREAVLFADVHHHFCCLMKSVEDNPNILQTCMRGGLQSLLDMLNYKLERCQRAVRLHLEQKRMAFPRLFFLSVEDTLNIVCYGYDLNVLSSYIMKVFPHILNLIVHTSEPASENFCPRIIGLRSYLMEELYLTEPLECRGPVESWLSQLVDSIKVSLQNKLREALEHTKNVQWSRKEIHSAGARRVVINKEPETDEKSASPSFPDDVEGSSNSPTSRHCSVCTLSDVAFLSTQIKFTKALRETIGSSSEYSKEKLQQCLKDLTEGIEYAAKTLNEIPQKGIRQQSKRTSKAEREGNGQVHLDEQQRSELMNDNGGDSSEKQEESQQITNTSLSACDSVKLANHILLLLYQRDVVQQYFNVAAPSLKLSHHLEYEYNDNGAISIRIGDSEILYGYEYQGPRKHMLITPLTERIFYSLITAVSSGTEAMCAGPQGHGKRSTVQELCMALGKPLFQFNCTERTDYSILQDISKGLAAAGAWISISGLEQLSQSSLMLLAQLLEQIQSARHCGKEAVTLQLDEVPLNSAGACIAIINRPYSTVNWNDFPQQSNLPHALLNCFRTVGICEAPVITILEAQLILKGFSNVGFLAQKLNALLESFSKMCQPSTLGAFSTGVGKHPYLSARGINNLLAEAGECLKCLQTAQEESKAQELKYTEEDCQLGIEEKAIILAIYHNWLPQISQDMKYILKSMVSLEWPSALIFFNTLNNDNKMDGLLSAVIDAKYALGQQVPSSECAGETLVPSAIIKAVEQCHIFPSNAFVSKVSHLVQLASKFQTMVVTGPPGCGKTQCIKTCLETLKVEGKKVTTTTVFINALQPGHLMGFMNDEWIDGLLPKLLRLLNQHCTSADVNKVEALHLDGEVDHHQMEFMQSILCGADVFVAENNERIRIPDSLKLFLELESLANLSPSVLNCTGILAMTRCDVNCKLPLYVWIKSLADEHQQLLHELTETFLEPSLQFLRENQKALADRDQKNGTPRTLFLSEANVVQTFCRISKALMQQIPEMTHDDIKKYFMFACIWSLGSWLNSDEKRKFSNWWRRTFRHHSTFPLEGQVWDYHVDTDTRQFVRWHDTLSSYCVSQGQGMASEAFVHTLQTEQLLYLSSLLTTSGCPVMLAGNSGCGKTAIVRELLNSLCSGEVAEMLALRIPINTSTDPRKLWGCLKERLEWQHGTLHTPSGNKKLLCLLDDLNLAKVDEFGRQPACEFIRQLLDHEQIFDPSSLKLKTMKDIYYLATWNLTASERSYAQRLLRHFCIFYCKYPSKSDQHGIFSSLLSAHFMQPATEFKAGTKCNTTAHQFQGLISSITAITIELQERLRTVFLRTSQRCHYIFTLRDLTKIFRNICLSLDGSTTTEKILHLWRHECDWVYGQRMSSSVDYNRYQSEYAISVKKVFTSEEELQIILSPDQPLFSNIIEDDGGLITTVAKQQDSNLFRRSEKTSSTIHTLDGYQQTFNLIHTKQLLAEALREYNKANPRMSITFYKSTVNLLCRLTRNIGSTHESSHTMLCGEGCPRTTASLARLAAHLSGFSVVQIGSYNKVETEEQQSKQFRSQLVDCYVKAGLKGQKIMILLAEEQIDNTALVQITEFIVFGSVSHLFTSEQQATIANAMRNEVTNAGLTYSKERSWSLFLQAVQQNIRWFLIYSRTESTFYKWCLKFSSLMNSINVYFIPHWSREALVEHASYHIQDLDIWTAQEKENVCHLLSSMHLSVFKHNKMAHFKYGNITNATFEKFAQCFRAMVKTQHSMIMTQHQEAKKVLGQVVEKLKSHEKLTHDLKNQKLVLEEHNQGTLKILYQIAQDKAVVEQKILSVHQQLQKIQRFQRLLPEYQVALEKAQYKCNALLEYIKELVNNMNIRELGELRAMQKPDVDIEELMASIIIILKSPNTDLTWAKGAKRQMANIDRFLNELLTFSSIKLPQSTLELLENNIKKAQFTPENMERKTGGNLAVGTLMRWLQAAVHYYRILTSKVKPLQSKVEEMTLALEEAELKMTSLQQRKNALISRLNDLEKGFEEATVHKNLQQQKTTEISKSLEQADNISQLLGEENRKHAAIVNSLLERLHGIPGSTAMAAGLASYLGTYEHDFRQFILTVEWPVALKERGFPLMIDSVDPVKGHVIEFSVIFTCESPRESQKLEQREKTDDPESDKEKGGWQNAEGIGPDILSPQRQFLPIITEELYGDFIKALLLRMVKRTQIQQWVAEDFTPQQMENSAILSFAWQCPVLLIDPCFKGEKRIKGCLESSLGKSLSSIDLQLRQNNSLLSPIEKTLLSGCPLMLQNYSRKWDDLLMPLLDHCSANTDNSSNEDTSSIISFNGHRLLCSDQFKLYLEASELEPNFNIEIHAGTTIINYSYCEGSLLDLLLRRAFAKLWPDLHSQLMKLSADIMEHQKTLHQLEERTRDCLLSPDMSTVDDTIHIATVFNEKKKVFEILESTKSNYNRLLQARDSLYPLAHRGTVFYFILKSLRSLAAEYYFTLESFLRLFDAVIGPQADAQALIKVQSGDLTKSAALSPSNQETDCQSTGTEDILPAPQGPDLSSIVESCYPSLSSNQIRKLMDQLTRAVYHRIIQCLLPEHSVQAGALLLLCAQQLDNEDAFTEEELAFFAHGGDLFESKNIDSNCVPPSWMPQDRWNDLMALSLVSGPLRMFSKQVAEHSLEWEKWYNTDCTDTNNRDFCISVTKKGFDEAADKDKILLLPYCGEETSQMTDFHRLLLLRAMRPDKFPAALSYYVSSLASDDFIHGVDNIAKLEEDLIGVLVIMPPKNNNSSSFGGTVLNHEAKISICNAAKEKGIPLFVESMKEGKDEEVKEAINEAMNQNGWLIIENLQVASKNMLKNLCKSLTYATKMQASQNGERQFCVWLTSEPGAAIPKKFLACLKTVSWHILIMNQKSRKTLLKDVTYIDSLSGLLYSAILSAVDQIKEETSVKLKESPIAVRNICYGICVLHGILQTQKIFPMTGMNHIMDLGPLQLNQAIDTALSAFQKDNENEGFAAAVEEGVSSVYGSLFWTSEDVTYVQTLVQEVIVASQEQQDSLVLSHLTISFPPANVEPSQYSNWLISQMHQNYSVNELLLLRDTEKAASKTYVTEFMHSLASLYDAFKGVLPLSIPGNEYSAKQLTVLRALIETVSEQLPPLIRIIESESFMNKFETQGELYMMSQIILQECNHMNSYIEYIKAAISELLKCLLSGLSDAPNHLKEAADALLKNVVPRMWLYLHYSHADCLNISSWLQDLDKKYKQLSQWVKKGLMSFVNDEKGALTSMNLGGMFNPEALFLALRTEFALHHGYSLHKVLLQCHISEYPVYKADMERYQLYVEKIILHGAGWDFKNNCIKESSNLETHLPFVIISPTLIENIKSEQEGFETYECPVYMDKTMKNCVTKFPILCPRPIRQWKLRRVAIILNAELDTTSSHLPSSKGIEMQTQFSIRNRLTKMDKSSHLKIFNRTSEREASLATEPQILKESTSSDFQKFTPPLRKENELLDEADEKIEPLQNSQPQLMDKAGNTDSSLMFINQTALNDESSDSFGRDIVNSLQKASASESEDIRDLTKMMITEKEFTESEAAKKMSEELVIRESSIMHTSSRDYDSVLNEAGHGHNNSDFDETESKIYQFDFTEDRKEIFEENMHA</sequence>
<dbReference type="Pfam" id="PF12780">
    <property type="entry name" value="AAA_8"/>
    <property type="match status" value="1"/>
</dbReference>
<dbReference type="Gene3D" id="3.20.180.20">
    <property type="entry name" value="Dynein heavy chain, N-terminal domain 2"/>
    <property type="match status" value="1"/>
</dbReference>
<dbReference type="GO" id="GO:0045505">
    <property type="term" value="F:dynein intermediate chain binding"/>
    <property type="evidence" value="ECO:0007669"/>
    <property type="project" value="InterPro"/>
</dbReference>
<dbReference type="InterPro" id="IPR024743">
    <property type="entry name" value="Dynein_HC_stalk"/>
</dbReference>
<keyword evidence="6" id="KW-0547">Nucleotide-binding</keyword>
<feature type="region of interest" description="Disordered" evidence="13">
    <location>
        <begin position="1844"/>
        <end position="1872"/>
    </location>
</feature>
<dbReference type="Pfam" id="PF12775">
    <property type="entry name" value="AAA_7"/>
    <property type="match status" value="1"/>
</dbReference>
<gene>
    <name evidence="24 25" type="primary">LOC100488188</name>
</gene>
<dbReference type="Proteomes" id="UP000008143">
    <property type="component" value="Chromosome 2"/>
</dbReference>
<accession>A0A8J1J4N2</accession>
<keyword evidence="11" id="KW-0206">Cytoskeleton</keyword>
<dbReference type="Pfam" id="PF08385">
    <property type="entry name" value="DHC_N1"/>
    <property type="match status" value="2"/>
</dbReference>
<dbReference type="InterPro" id="IPR041589">
    <property type="entry name" value="DNAH3_AAA_lid_1"/>
</dbReference>
<feature type="domain" description="Dynein heavy chain AAA module D4" evidence="18">
    <location>
        <begin position="3127"/>
        <end position="3368"/>
    </location>
</feature>
<feature type="region of interest" description="Disordered" evidence="13">
    <location>
        <begin position="1934"/>
        <end position="1983"/>
    </location>
</feature>
<evidence type="ECO:0000256" key="3">
    <source>
        <dbReference type="ARBA" id="ARBA00022490"/>
    </source>
</evidence>
<evidence type="ECO:0000259" key="19">
    <source>
        <dbReference type="Pfam" id="PF12781"/>
    </source>
</evidence>
<feature type="domain" description="Dynein heavy chain 3 AAA+ lid" evidence="21">
    <location>
        <begin position="2958"/>
        <end position="3046"/>
    </location>
</feature>
<feature type="domain" description="Dynein heavy chain coiled coil stalk" evidence="17">
    <location>
        <begin position="3424"/>
        <end position="3744"/>
    </location>
</feature>
<keyword evidence="8" id="KW-0243">Dynein</keyword>
<evidence type="ECO:0000256" key="11">
    <source>
        <dbReference type="ARBA" id="ARBA00023212"/>
    </source>
</evidence>
<feature type="compositionally biased region" description="Basic and acidic residues" evidence="13">
    <location>
        <begin position="1944"/>
        <end position="1961"/>
    </location>
</feature>
<dbReference type="GO" id="GO:0030286">
    <property type="term" value="C:dynein complex"/>
    <property type="evidence" value="ECO:0007669"/>
    <property type="project" value="UniProtKB-KW"/>
</dbReference>
<dbReference type="Gene3D" id="1.10.472.130">
    <property type="match status" value="1"/>
</dbReference>
<reference evidence="24" key="1">
    <citation type="submission" date="2025-08" db="UniProtKB">
        <authorList>
            <consortium name="RefSeq"/>
        </authorList>
    </citation>
    <scope>IDENTIFICATION</scope>
    <source>
        <strain evidence="24">Nigerian</strain>
        <tissue evidence="24">Liver and blood</tissue>
    </source>
</reference>
<evidence type="ECO:0000256" key="5">
    <source>
        <dbReference type="ARBA" id="ARBA00022737"/>
    </source>
</evidence>
<name>A0A8J1J4N2_XENTR</name>
<feature type="domain" description="Dynein heavy chain AAA 5 extension" evidence="20">
    <location>
        <begin position="2598"/>
        <end position="2724"/>
    </location>
</feature>
<evidence type="ECO:0000256" key="13">
    <source>
        <dbReference type="SAM" id="MobiDB-lite"/>
    </source>
</evidence>
<feature type="compositionally biased region" description="Basic and acidic residues" evidence="13">
    <location>
        <begin position="3781"/>
        <end position="3801"/>
    </location>
</feature>
<dbReference type="Pfam" id="PF17852">
    <property type="entry name" value="Dynein_AAA_lid"/>
    <property type="match status" value="1"/>
</dbReference>
<organism evidence="23 24">
    <name type="scientific">Xenopus tropicalis</name>
    <name type="common">Western clawed frog</name>
    <name type="synonym">Silurana tropicalis</name>
    <dbReference type="NCBI Taxonomy" id="8364"/>
    <lineage>
        <taxon>Eukaryota</taxon>
        <taxon>Metazoa</taxon>
        <taxon>Chordata</taxon>
        <taxon>Craniata</taxon>
        <taxon>Vertebrata</taxon>
        <taxon>Euteleostomi</taxon>
        <taxon>Amphibia</taxon>
        <taxon>Batrachia</taxon>
        <taxon>Anura</taxon>
        <taxon>Pipoidea</taxon>
        <taxon>Pipidae</taxon>
        <taxon>Xenopodinae</taxon>
        <taxon>Xenopus</taxon>
        <taxon>Silurana</taxon>
    </lineage>
</organism>
<evidence type="ECO:0000259" key="17">
    <source>
        <dbReference type="Pfam" id="PF12777"/>
    </source>
</evidence>
<dbReference type="InterPro" id="IPR035699">
    <property type="entry name" value="AAA_6"/>
</dbReference>
<dbReference type="InterPro" id="IPR042228">
    <property type="entry name" value="Dynein_linker_3"/>
</dbReference>
<evidence type="ECO:0000256" key="4">
    <source>
        <dbReference type="ARBA" id="ARBA00022701"/>
    </source>
</evidence>
<keyword evidence="24" id="KW-0969">Cilium</keyword>
<dbReference type="InterPro" id="IPR043157">
    <property type="entry name" value="Dynein_AAA1S"/>
</dbReference>
<evidence type="ECO:0000256" key="2">
    <source>
        <dbReference type="ARBA" id="ARBA00008887"/>
    </source>
</evidence>
<evidence type="ECO:0000259" key="22">
    <source>
        <dbReference type="Pfam" id="PF18199"/>
    </source>
</evidence>
<dbReference type="PANTHER" id="PTHR46961">
    <property type="entry name" value="DYNEIN HEAVY CHAIN 1, AXONEMAL-LIKE PROTEIN"/>
    <property type="match status" value="1"/>
</dbReference>
<dbReference type="GeneID" id="100488188"/>
<dbReference type="Pfam" id="PF12774">
    <property type="entry name" value="AAA_6"/>
    <property type="match status" value="1"/>
</dbReference>
<keyword evidence="24" id="KW-0966">Cell projection</keyword>
<evidence type="ECO:0000313" key="23">
    <source>
        <dbReference type="Proteomes" id="UP000008143"/>
    </source>
</evidence>
<dbReference type="Gene3D" id="1.10.8.710">
    <property type="match status" value="1"/>
</dbReference>
<protein>
    <submittedName>
        <fullName evidence="24">Dynein beta chain, flagellar outer arm isoform X1</fullName>
    </submittedName>
</protein>
<dbReference type="GO" id="GO:0007018">
    <property type="term" value="P:microtubule-based movement"/>
    <property type="evidence" value="ECO:0007669"/>
    <property type="project" value="InterPro"/>
</dbReference>
<dbReference type="InterPro" id="IPR013602">
    <property type="entry name" value="Dynein_heavy_linker"/>
</dbReference>
<dbReference type="Pfam" id="PF12777">
    <property type="entry name" value="MT"/>
    <property type="match status" value="1"/>
</dbReference>
<dbReference type="FunFam" id="1.10.287.2620:FF:000001">
    <property type="entry name" value="Cytoplasmic dynein heavy chain 1"/>
    <property type="match status" value="1"/>
</dbReference>
<evidence type="ECO:0000256" key="12">
    <source>
        <dbReference type="SAM" id="Coils"/>
    </source>
</evidence>
<feature type="domain" description="Dynein heavy chain ATP-binding dynein motor region" evidence="19">
    <location>
        <begin position="3858"/>
        <end position="4078"/>
    </location>
</feature>
<dbReference type="Pfam" id="PF12781">
    <property type="entry name" value="AAA_9"/>
    <property type="match status" value="1"/>
</dbReference>
<comment type="similarity">
    <text evidence="2">Belongs to the dynein heavy chain family.</text>
</comment>
<dbReference type="GO" id="GO:0005874">
    <property type="term" value="C:microtubule"/>
    <property type="evidence" value="ECO:0007669"/>
    <property type="project" value="UniProtKB-KW"/>
</dbReference>
<dbReference type="InterPro" id="IPR024317">
    <property type="entry name" value="Dynein_heavy_chain_D4_dom"/>
</dbReference>
<evidence type="ECO:0000259" key="18">
    <source>
        <dbReference type="Pfam" id="PF12780"/>
    </source>
</evidence>
<dbReference type="InterPro" id="IPR013594">
    <property type="entry name" value="Dynein_heavy_tail"/>
</dbReference>
<keyword evidence="4" id="KW-0493">Microtubule</keyword>
<dbReference type="Gene3D" id="1.20.920.20">
    <property type="match status" value="1"/>
</dbReference>
<dbReference type="OrthoDB" id="10251809at2759"/>
<dbReference type="Xenbase" id="XB-GENE-29079095">
    <property type="gene designation" value="LOC100488188"/>
</dbReference>
<feature type="compositionally biased region" description="Basic and acidic residues" evidence="13">
    <location>
        <begin position="1844"/>
        <end position="1853"/>
    </location>
</feature>
<feature type="domain" description="Dynein heavy chain C-terminal" evidence="22">
    <location>
        <begin position="4763"/>
        <end position="5049"/>
    </location>
</feature>
<evidence type="ECO:0000256" key="1">
    <source>
        <dbReference type="ARBA" id="ARBA00004245"/>
    </source>
</evidence>
<feature type="domain" description="Dynein heavy chain tail" evidence="14">
    <location>
        <begin position="424"/>
        <end position="809"/>
    </location>
</feature>
<feature type="coiled-coil region" evidence="12">
    <location>
        <begin position="3620"/>
        <end position="3661"/>
    </location>
</feature>
<evidence type="ECO:0000259" key="16">
    <source>
        <dbReference type="Pfam" id="PF12774"/>
    </source>
</evidence>
<feature type="compositionally biased region" description="Polar residues" evidence="13">
    <location>
        <begin position="1962"/>
        <end position="1971"/>
    </location>
</feature>
<keyword evidence="3" id="KW-0963">Cytoplasm</keyword>
<dbReference type="InterPro" id="IPR041228">
    <property type="entry name" value="Dynein_C"/>
</dbReference>
<dbReference type="PANTHER" id="PTHR46961:SF21">
    <property type="entry name" value="LOW QUALITY PROTEIN: DYNEIN BETA CHAIN, FLAGELLAR OUTER ARM-LIKE"/>
    <property type="match status" value="1"/>
</dbReference>
<evidence type="ECO:0000256" key="7">
    <source>
        <dbReference type="ARBA" id="ARBA00022840"/>
    </source>
</evidence>
<feature type="region of interest" description="Disordered" evidence="13">
    <location>
        <begin position="3781"/>
        <end position="3808"/>
    </location>
</feature>
<evidence type="ECO:0000256" key="8">
    <source>
        <dbReference type="ARBA" id="ARBA00023017"/>
    </source>
</evidence>
<feature type="domain" description="Dynein heavy chain linker" evidence="15">
    <location>
        <begin position="1339"/>
        <end position="1509"/>
    </location>
</feature>
<evidence type="ECO:0000256" key="6">
    <source>
        <dbReference type="ARBA" id="ARBA00022741"/>
    </source>
</evidence>
<dbReference type="Gene3D" id="1.20.58.1120">
    <property type="match status" value="1"/>
</dbReference>
<dbReference type="AGR" id="Xenbase:XB-GENE-29079095"/>
<dbReference type="InterPro" id="IPR035706">
    <property type="entry name" value="AAA_9"/>
</dbReference>
<dbReference type="InterPro" id="IPR042222">
    <property type="entry name" value="Dynein_2_N"/>
</dbReference>
<dbReference type="KEGG" id="xtr:100488188"/>
<comment type="subcellular location">
    <subcellularLocation>
        <location evidence="1">Cytoplasm</location>
        <location evidence="1">Cytoskeleton</location>
    </subcellularLocation>
</comment>
<evidence type="ECO:0000313" key="24">
    <source>
        <dbReference type="RefSeq" id="XP_031752833.1"/>
    </source>
</evidence>
<feature type="region of interest" description="Disordered" evidence="13">
    <location>
        <begin position="4157"/>
        <end position="4176"/>
    </location>
</feature>
<proteinExistence type="inferred from homology"/>
<keyword evidence="7" id="KW-0067">ATP-binding</keyword>
<evidence type="ECO:0000259" key="15">
    <source>
        <dbReference type="Pfam" id="PF08393"/>
    </source>
</evidence>
<dbReference type="Pfam" id="PF18199">
    <property type="entry name" value="Dynein_C"/>
    <property type="match status" value="1"/>
</dbReference>
<dbReference type="Gene3D" id="3.10.490.20">
    <property type="match status" value="1"/>
</dbReference>
<dbReference type="InterPro" id="IPR026983">
    <property type="entry name" value="DHC"/>
</dbReference>